<sequence>MKKQVFNPFLPNCEYIPDGEPHIFEDRLYVFGSHDKFDGNQFCLNDYVCYSAPLTDLSDWHYHGIMYRKSQDPFAKSDSIMQAPDVVQGNDGKYYLYYALGKVPFVSVAVSEKPSGPYKYHGIVRWEDGTIAGSRENDIFMFDPGVFKDDDGKIYLYTGFGPEEEGFFKDICKKYQMNGAYAFLLDDDMITIKEYYGSIVPKKKYSKGTSFEGYGFYEAASMRKIENTYYFIYSSERSHELCYATSHSPFKDFVFQGTLISNCDYGLSGSVKYKNYAGNTHGSIVCVNDQWYVFYHRQTNGHTYSRQACAEKLERTKSGHFLQAELTSCGLNDGVLSGNGIYNCSIACHLWSKEGAIYYHAEKDYKKGNHPYFTQKEEDGSTVETQYIANIQDETVVGYKYFDLSKTKEIGIKLDGNGEGKIVLSYDEEFGQEAILGEIEVVATDEKLWFTSVLHTSGSVHSALYLKYMGSGDVNLYKLKLEG</sequence>
<protein>
    <submittedName>
        <fullName evidence="7">Family 43 glycosylhydrolase</fullName>
    </submittedName>
</protein>
<evidence type="ECO:0000256" key="1">
    <source>
        <dbReference type="ARBA" id="ARBA00009865"/>
    </source>
</evidence>
<evidence type="ECO:0000313" key="7">
    <source>
        <dbReference type="EMBL" id="QUE54025.1"/>
    </source>
</evidence>
<name>A0ABX7YJT8_9STRE</name>
<dbReference type="InterPro" id="IPR023296">
    <property type="entry name" value="Glyco_hydro_beta-prop_sf"/>
</dbReference>
<keyword evidence="8" id="KW-1185">Reference proteome</keyword>
<dbReference type="PANTHER" id="PTHR43772">
    <property type="entry name" value="ENDO-1,4-BETA-XYLANASE"/>
    <property type="match status" value="1"/>
</dbReference>
<dbReference type="RefSeq" id="WP_212570162.1">
    <property type="nucleotide sequence ID" value="NZ_CP073084.1"/>
</dbReference>
<keyword evidence="2" id="KW-0858">Xylan degradation</keyword>
<evidence type="ECO:0000256" key="5">
    <source>
        <dbReference type="ARBA" id="ARBA00023295"/>
    </source>
</evidence>
<evidence type="ECO:0000313" key="8">
    <source>
        <dbReference type="Proteomes" id="UP000677616"/>
    </source>
</evidence>
<keyword evidence="4" id="KW-0119">Carbohydrate metabolism</keyword>
<dbReference type="Proteomes" id="UP000677616">
    <property type="component" value="Chromosome"/>
</dbReference>
<keyword evidence="3 6" id="KW-0378">Hydrolase</keyword>
<dbReference type="CDD" id="cd18620">
    <property type="entry name" value="GH43_XylA-like"/>
    <property type="match status" value="1"/>
</dbReference>
<evidence type="ECO:0000256" key="3">
    <source>
        <dbReference type="ARBA" id="ARBA00022801"/>
    </source>
</evidence>
<keyword evidence="5 6" id="KW-0326">Glycosidase</keyword>
<evidence type="ECO:0000256" key="4">
    <source>
        <dbReference type="ARBA" id="ARBA00023277"/>
    </source>
</evidence>
<reference evidence="7 8" key="1">
    <citation type="submission" date="2021-04" db="EMBL/GenBank/DDBJ databases">
        <title>Complete genome sequence of a novel Streptococcus species.</title>
        <authorList>
            <person name="Teng J.L.L."/>
        </authorList>
    </citation>
    <scope>NUCLEOTIDE SEQUENCE [LARGE SCALE GENOMIC DNA]</scope>
    <source>
        <strain evidence="7 8">HKU75</strain>
    </source>
</reference>
<evidence type="ECO:0000256" key="2">
    <source>
        <dbReference type="ARBA" id="ARBA00022651"/>
    </source>
</evidence>
<gene>
    <name evidence="7" type="ORF">INT76_09370</name>
</gene>
<dbReference type="InterPro" id="IPR052176">
    <property type="entry name" value="Glycosyl_Hydrlase_43_Enz"/>
</dbReference>
<proteinExistence type="inferred from homology"/>
<organism evidence="7 8">
    <name type="scientific">Streptococcus oriscaviae</name>
    <dbReference type="NCBI Taxonomy" id="2781599"/>
    <lineage>
        <taxon>Bacteria</taxon>
        <taxon>Bacillati</taxon>
        <taxon>Bacillota</taxon>
        <taxon>Bacilli</taxon>
        <taxon>Lactobacillales</taxon>
        <taxon>Streptococcaceae</taxon>
        <taxon>Streptococcus</taxon>
    </lineage>
</organism>
<dbReference type="PANTHER" id="PTHR43772:SF2">
    <property type="entry name" value="PUTATIVE (AFU_ORTHOLOGUE AFUA_2G04480)-RELATED"/>
    <property type="match status" value="1"/>
</dbReference>
<keyword evidence="2" id="KW-0624">Polysaccharide degradation</keyword>
<dbReference type="SUPFAM" id="SSF75005">
    <property type="entry name" value="Arabinanase/levansucrase/invertase"/>
    <property type="match status" value="1"/>
</dbReference>
<dbReference type="Pfam" id="PF04616">
    <property type="entry name" value="Glyco_hydro_43"/>
    <property type="match status" value="1"/>
</dbReference>
<evidence type="ECO:0000256" key="6">
    <source>
        <dbReference type="RuleBase" id="RU361187"/>
    </source>
</evidence>
<dbReference type="InterPro" id="IPR006710">
    <property type="entry name" value="Glyco_hydro_43"/>
</dbReference>
<dbReference type="Gene3D" id="2.115.10.20">
    <property type="entry name" value="Glycosyl hydrolase domain, family 43"/>
    <property type="match status" value="1"/>
</dbReference>
<comment type="similarity">
    <text evidence="1 6">Belongs to the glycosyl hydrolase 43 family.</text>
</comment>
<dbReference type="EMBL" id="CP073084">
    <property type="protein sequence ID" value="QUE54025.1"/>
    <property type="molecule type" value="Genomic_DNA"/>
</dbReference>
<accession>A0ABX7YJT8</accession>